<dbReference type="HOGENOM" id="CLU_1216670_0_0_1"/>
<sequence length="228" mass="25832">MVGPSSIVPSKILVNYLNQFLIISESIEEPIFTSNFQVFCTVCNTLTKSNPIIFEFSVNRSNDIQSCVENNNIGRLSLNNIPSHLLISIDRVKNGEISFQSFNLIEKISIGDFSFIGNPIPLNNQLHSIIMSNGEKSSIHINQIENKAIRYINNFNNLSKQQIIDSGLNNYLVTWVNKLPIGENQLFEISKNLETNNINNFKNAFSISDWDSIISTNGPKNIFLEYLR</sequence>
<gene>
    <name evidence="1" type="ORF">DDB_G0278777</name>
</gene>
<dbReference type="AlphaFoldDB" id="Q54XS4"/>
<dbReference type="Proteomes" id="UP000002195">
    <property type="component" value="Unassembled WGS sequence"/>
</dbReference>
<comment type="caution">
    <text evidence="1">The sequence shown here is derived from an EMBL/GenBank/DDBJ whole genome shotgun (WGS) entry which is preliminary data.</text>
</comment>
<keyword evidence="2" id="KW-1185">Reference proteome</keyword>
<evidence type="ECO:0000313" key="1">
    <source>
        <dbReference type="EMBL" id="EAL67990.1"/>
    </source>
</evidence>
<protein>
    <submittedName>
        <fullName evidence="1">Uncharacterized protein</fullName>
    </submittedName>
</protein>
<dbReference type="GeneID" id="8621688"/>
<dbReference type="VEuPathDB" id="AmoebaDB:DDB_G0278777"/>
<dbReference type="InParanoid" id="Q54XS4"/>
<proteinExistence type="predicted"/>
<dbReference type="KEGG" id="ddi:DDB_G0278777"/>
<dbReference type="EMBL" id="AAFI02000024">
    <property type="protein sequence ID" value="EAL67990.1"/>
    <property type="molecule type" value="Genomic_DNA"/>
</dbReference>
<evidence type="ECO:0000313" key="2">
    <source>
        <dbReference type="Proteomes" id="UP000002195"/>
    </source>
</evidence>
<reference evidence="1 2" key="1">
    <citation type="journal article" date="2005" name="Nature">
        <title>The genome of the social amoeba Dictyostelium discoideum.</title>
        <authorList>
            <consortium name="The Dictyostelium discoideum Sequencing Consortium"/>
            <person name="Eichinger L."/>
            <person name="Pachebat J.A."/>
            <person name="Glockner G."/>
            <person name="Rajandream M.A."/>
            <person name="Sucgang R."/>
            <person name="Berriman M."/>
            <person name="Song J."/>
            <person name="Olsen R."/>
            <person name="Szafranski K."/>
            <person name="Xu Q."/>
            <person name="Tunggal B."/>
            <person name="Kummerfeld S."/>
            <person name="Madera M."/>
            <person name="Konfortov B.A."/>
            <person name="Rivero F."/>
            <person name="Bankier A.T."/>
            <person name="Lehmann R."/>
            <person name="Hamlin N."/>
            <person name="Davies R."/>
            <person name="Gaudet P."/>
            <person name="Fey P."/>
            <person name="Pilcher K."/>
            <person name="Chen G."/>
            <person name="Saunders D."/>
            <person name="Sodergren E."/>
            <person name="Davis P."/>
            <person name="Kerhornou A."/>
            <person name="Nie X."/>
            <person name="Hall N."/>
            <person name="Anjard C."/>
            <person name="Hemphill L."/>
            <person name="Bason N."/>
            <person name="Farbrother P."/>
            <person name="Desany B."/>
            <person name="Just E."/>
            <person name="Morio T."/>
            <person name="Rost R."/>
            <person name="Churcher C."/>
            <person name="Cooper J."/>
            <person name="Haydock S."/>
            <person name="van Driessche N."/>
            <person name="Cronin A."/>
            <person name="Goodhead I."/>
            <person name="Muzny D."/>
            <person name="Mourier T."/>
            <person name="Pain A."/>
            <person name="Lu M."/>
            <person name="Harper D."/>
            <person name="Lindsay R."/>
            <person name="Hauser H."/>
            <person name="James K."/>
            <person name="Quiles M."/>
            <person name="Madan Babu M."/>
            <person name="Saito T."/>
            <person name="Buchrieser C."/>
            <person name="Wardroper A."/>
            <person name="Felder M."/>
            <person name="Thangavelu M."/>
            <person name="Johnson D."/>
            <person name="Knights A."/>
            <person name="Loulseged H."/>
            <person name="Mungall K."/>
            <person name="Oliver K."/>
            <person name="Price C."/>
            <person name="Quail M.A."/>
            <person name="Urushihara H."/>
            <person name="Hernandez J."/>
            <person name="Rabbinowitsch E."/>
            <person name="Steffen D."/>
            <person name="Sanders M."/>
            <person name="Ma J."/>
            <person name="Kohara Y."/>
            <person name="Sharp S."/>
            <person name="Simmonds M."/>
            <person name="Spiegler S."/>
            <person name="Tivey A."/>
            <person name="Sugano S."/>
            <person name="White B."/>
            <person name="Walker D."/>
            <person name="Woodward J."/>
            <person name="Winckler T."/>
            <person name="Tanaka Y."/>
            <person name="Shaulsky G."/>
            <person name="Schleicher M."/>
            <person name="Weinstock G."/>
            <person name="Rosenthal A."/>
            <person name="Cox E.C."/>
            <person name="Chisholm R.L."/>
            <person name="Gibbs R."/>
            <person name="Loomis W.F."/>
            <person name="Platzer M."/>
            <person name="Kay R.R."/>
            <person name="Williams J."/>
            <person name="Dear P.H."/>
            <person name="Noegel A.A."/>
            <person name="Barrell B."/>
            <person name="Kuspa A."/>
        </authorList>
    </citation>
    <scope>NUCLEOTIDE SEQUENCE [LARGE SCALE GENOMIC DNA]</scope>
    <source>
        <strain evidence="1 2">AX4</strain>
    </source>
</reference>
<dbReference type="PaxDb" id="44689-DDB0206184"/>
<organism evidence="1 2">
    <name type="scientific">Dictyostelium discoideum</name>
    <name type="common">Social amoeba</name>
    <dbReference type="NCBI Taxonomy" id="44689"/>
    <lineage>
        <taxon>Eukaryota</taxon>
        <taxon>Amoebozoa</taxon>
        <taxon>Evosea</taxon>
        <taxon>Eumycetozoa</taxon>
        <taxon>Dictyostelia</taxon>
        <taxon>Dictyosteliales</taxon>
        <taxon>Dictyosteliaceae</taxon>
        <taxon>Dictyostelium</taxon>
    </lineage>
</organism>
<dbReference type="RefSeq" id="XP_641956.1">
    <property type="nucleotide sequence ID" value="XM_636864.1"/>
</dbReference>
<name>Q54XS4_DICDI</name>
<accession>Q54XS4</accession>